<dbReference type="Proteomes" id="UP000494261">
    <property type="component" value="Unassembled WGS sequence"/>
</dbReference>
<proteinExistence type="predicted"/>
<dbReference type="SUPFAM" id="SSF53067">
    <property type="entry name" value="Actin-like ATPase domain"/>
    <property type="match status" value="2"/>
</dbReference>
<accession>A0A228HP61</accession>
<reference evidence="3" key="1">
    <citation type="submission" date="2017-06" db="EMBL/GenBank/DDBJ databases">
        <authorList>
            <person name="Kim H.J."/>
            <person name="Triplett B.A."/>
        </authorList>
    </citation>
    <scope>NUCLEOTIDE SEQUENCE [LARGE SCALE GENOMIC DNA]</scope>
    <source>
        <strain evidence="3">AU17325</strain>
    </source>
</reference>
<reference evidence="5" key="2">
    <citation type="submission" date="2017-06" db="EMBL/GenBank/DDBJ databases">
        <authorList>
            <person name="LiPuma J."/>
            <person name="Spilker T."/>
        </authorList>
    </citation>
    <scope>NUCLEOTIDE SEQUENCE [LARGE SCALE GENOMIC DNA]</scope>
    <source>
        <strain evidence="5">AU17325</strain>
    </source>
</reference>
<dbReference type="EMBL" id="NKFA01000041">
    <property type="protein sequence ID" value="OXI31950.1"/>
    <property type="molecule type" value="Genomic_DNA"/>
</dbReference>
<dbReference type="NCBIfam" id="TIGR03739">
    <property type="entry name" value="PRTRC_D"/>
    <property type="match status" value="1"/>
</dbReference>
<evidence type="ECO:0000313" key="6">
    <source>
        <dbReference type="Proteomes" id="UP000494261"/>
    </source>
</evidence>
<dbReference type="EMBL" id="CABVQC010000076">
    <property type="protein sequence ID" value="VWC43900.1"/>
    <property type="molecule type" value="Genomic_DNA"/>
</dbReference>
<accession>A0A6P2S306</accession>
<protein>
    <submittedName>
        <fullName evidence="3">PRTRC system protein D</fullName>
    </submittedName>
</protein>
<organism evidence="3 5">
    <name type="scientific">Burkholderia aenigmatica</name>
    <dbReference type="NCBI Taxonomy" id="2015348"/>
    <lineage>
        <taxon>Bacteria</taxon>
        <taxon>Pseudomonadati</taxon>
        <taxon>Pseudomonadota</taxon>
        <taxon>Betaproteobacteria</taxon>
        <taxon>Burkholderiales</taxon>
        <taxon>Burkholderiaceae</taxon>
        <taxon>Burkholderia</taxon>
        <taxon>Burkholderia cepacia complex</taxon>
    </lineage>
</organism>
<evidence type="ECO:0000259" key="2">
    <source>
        <dbReference type="Pfam" id="PF21522"/>
    </source>
</evidence>
<gene>
    <name evidence="4" type="ORF">BLA13014_07110</name>
    <name evidence="3" type="ORF">CFB84_41230</name>
</gene>
<dbReference type="AlphaFoldDB" id="A0A228HP61"/>
<dbReference type="Pfam" id="PF21522">
    <property type="entry name" value="MreB-like_C"/>
    <property type="match status" value="1"/>
</dbReference>
<feature type="domain" description="Actin homologue MreB-like C-terminal" evidence="2">
    <location>
        <begin position="189"/>
        <end position="309"/>
    </location>
</feature>
<evidence type="ECO:0000313" key="4">
    <source>
        <dbReference type="EMBL" id="VWC43900.1"/>
    </source>
</evidence>
<name>A0A228HP61_9BURK</name>
<dbReference type="InterPro" id="IPR040607">
    <property type="entry name" value="ALP_N"/>
</dbReference>
<reference evidence="3 5" key="3">
    <citation type="submission" date="2017-08" db="EMBL/GenBank/DDBJ databases">
        <title>WGS of novel Burkholderia cepaca complex species.</title>
        <authorList>
            <person name="Lipuma J."/>
            <person name="Spilker T."/>
        </authorList>
    </citation>
    <scope>NUCLEOTIDE SEQUENCE [LARGE SCALE GENOMIC DNA]</scope>
    <source>
        <strain evidence="3 5">AU17325</strain>
    </source>
</reference>
<dbReference type="RefSeq" id="WP_025648000.1">
    <property type="nucleotide sequence ID" value="NZ_CABVQC010000076.1"/>
</dbReference>
<dbReference type="InterPro" id="IPR022389">
    <property type="entry name" value="PRTRC_protein-D"/>
</dbReference>
<dbReference type="OrthoDB" id="143284at2"/>
<dbReference type="InterPro" id="IPR049067">
    <property type="entry name" value="MreB-like_C"/>
</dbReference>
<evidence type="ECO:0000259" key="1">
    <source>
        <dbReference type="Pfam" id="PF17989"/>
    </source>
</evidence>
<dbReference type="GeneID" id="99664726"/>
<feature type="domain" description="Actin-like protein N-terminal" evidence="1">
    <location>
        <begin position="11"/>
        <end position="167"/>
    </location>
</feature>
<evidence type="ECO:0000313" key="5">
    <source>
        <dbReference type="Proteomes" id="UP000214600"/>
    </source>
</evidence>
<dbReference type="Gene3D" id="3.30.420.40">
    <property type="match status" value="2"/>
</dbReference>
<dbReference type="Pfam" id="PF17989">
    <property type="entry name" value="ALP_N"/>
    <property type="match status" value="1"/>
</dbReference>
<evidence type="ECO:0000313" key="3">
    <source>
        <dbReference type="EMBL" id="OXI31950.1"/>
    </source>
</evidence>
<dbReference type="Proteomes" id="UP000214600">
    <property type="component" value="Unassembled WGS sequence"/>
</dbReference>
<dbReference type="InterPro" id="IPR043129">
    <property type="entry name" value="ATPase_NBD"/>
</dbReference>
<reference evidence="4 6" key="4">
    <citation type="submission" date="2019-09" db="EMBL/GenBank/DDBJ databases">
        <authorList>
            <person name="Depoorter E."/>
        </authorList>
    </citation>
    <scope>NUCLEOTIDE SEQUENCE [LARGE SCALE GENOMIC DNA]</scope>
    <source>
        <strain evidence="4">LMG 13014</strain>
    </source>
</reference>
<sequence>MSKATPPIVRAIDVGYGNTKYTTSQRNIDSDAQVGLFPSLAPRATQSDFTGGLMSKADRIVVAVDGESYAVGADALAESKGIYKREVAAAYSTTRIYRALFLGALQKMRLQAVDYMVVGLPLTTYDRYADELKGLLTGLHEVPNPVKPEQILKVDVRRVKVFPQPSGAFYNYAVPRKLLESMQYQTNLVIDAGYGTLDWFVTEGARPLTGRCSATPKSVWAVISAVAEHIAPDLTQNPRTMQRIDNALRVNAPLNINGKQVDITPMRPLVTQIVEDAISEMLLSIGNISDIDNILITGGGAHLFADYVKKELGKSHSQIHTDSDPVYSNVRGFQYAGEFWAARDASSRAAA</sequence>